<keyword evidence="1" id="KW-0479">Metal-binding</keyword>
<evidence type="ECO:0000313" key="5">
    <source>
        <dbReference type="Proteomes" id="UP001162480"/>
    </source>
</evidence>
<dbReference type="InterPro" id="IPR046349">
    <property type="entry name" value="C1-like_sf"/>
</dbReference>
<dbReference type="PROSITE" id="PS50081">
    <property type="entry name" value="ZF_DAG_PE_2"/>
    <property type="match status" value="1"/>
</dbReference>
<evidence type="ECO:0000259" key="3">
    <source>
        <dbReference type="PROSITE" id="PS50081"/>
    </source>
</evidence>
<dbReference type="SUPFAM" id="SSF57889">
    <property type="entry name" value="Cysteine-rich domain"/>
    <property type="match status" value="1"/>
</dbReference>
<evidence type="ECO:0000313" key="4">
    <source>
        <dbReference type="EMBL" id="CAI9724936.1"/>
    </source>
</evidence>
<gene>
    <name evidence="4" type="ORF">OCTVUL_1B001971</name>
</gene>
<proteinExistence type="predicted"/>
<accession>A0AA36AZ18</accession>
<name>A0AA36AZ18_OCTVU</name>
<dbReference type="Gene3D" id="3.30.60.20">
    <property type="match status" value="1"/>
</dbReference>
<evidence type="ECO:0000256" key="1">
    <source>
        <dbReference type="ARBA" id="ARBA00022723"/>
    </source>
</evidence>
<dbReference type="AlphaFoldDB" id="A0AA36AZ18"/>
<feature type="domain" description="Phorbol-ester/DAG-type" evidence="3">
    <location>
        <begin position="115"/>
        <end position="152"/>
    </location>
</feature>
<evidence type="ECO:0000256" key="2">
    <source>
        <dbReference type="ARBA" id="ARBA00022833"/>
    </source>
</evidence>
<keyword evidence="2" id="KW-0862">Zinc</keyword>
<keyword evidence="5" id="KW-1185">Reference proteome</keyword>
<dbReference type="EMBL" id="OX597819">
    <property type="protein sequence ID" value="CAI9724936.1"/>
    <property type="molecule type" value="Genomic_DNA"/>
</dbReference>
<dbReference type="Proteomes" id="UP001162480">
    <property type="component" value="Chromosome 6"/>
</dbReference>
<organism evidence="4 5">
    <name type="scientific">Octopus vulgaris</name>
    <name type="common">Common octopus</name>
    <dbReference type="NCBI Taxonomy" id="6645"/>
    <lineage>
        <taxon>Eukaryota</taxon>
        <taxon>Metazoa</taxon>
        <taxon>Spiralia</taxon>
        <taxon>Lophotrochozoa</taxon>
        <taxon>Mollusca</taxon>
        <taxon>Cephalopoda</taxon>
        <taxon>Coleoidea</taxon>
        <taxon>Octopodiformes</taxon>
        <taxon>Octopoda</taxon>
        <taxon>Incirrata</taxon>
        <taxon>Octopodidae</taxon>
        <taxon>Octopus</taxon>
    </lineage>
</organism>
<dbReference type="InterPro" id="IPR002219">
    <property type="entry name" value="PKC_DAG/PE"/>
</dbReference>
<dbReference type="GO" id="GO:0046872">
    <property type="term" value="F:metal ion binding"/>
    <property type="evidence" value="ECO:0007669"/>
    <property type="project" value="UniProtKB-KW"/>
</dbReference>
<sequence>MVDAMKKKWVRLQANIDNMFQGFGFSQPFNRRREGAVVAGGGEGRCGVGGSLTPNEKRRNDNLHLHHSNNHRRHSHWAEHDDTHLNSSNSDAVVVYQEQIEMALLSQGELRLGVGHDFVLELRSNPTWCDKCGDFIWGAYKQCLKCKLITHG</sequence>
<protein>
    <submittedName>
        <fullName evidence="4">Association domain-containing 5-like isoform X2</fullName>
    </submittedName>
</protein>
<dbReference type="Pfam" id="PF00130">
    <property type="entry name" value="C1_1"/>
    <property type="match status" value="1"/>
</dbReference>
<reference evidence="4" key="1">
    <citation type="submission" date="2023-08" db="EMBL/GenBank/DDBJ databases">
        <authorList>
            <person name="Alioto T."/>
            <person name="Alioto T."/>
            <person name="Gomez Garrido J."/>
        </authorList>
    </citation>
    <scope>NUCLEOTIDE SEQUENCE</scope>
</reference>